<sequence>MPSATHLLFATIFTVMITTTLQHLLWSQTKSSAITISWGSQNMTGCGKWVGGAERKRRMRNTSDRGTWHLDSHPYVYPKSSSTPASSSSTPASHNYTVYGLFHSCLLQLWCTQLLPPPTLATMVYMASSTPTSCDYGPLLPLPLATMVYMASSAPTSCNYGPLPTPPLVTMVTACIYKPQEGYLLFDTSPKKQAKKAKPALNVELAEGLMGEKGGKSQGAKGKPKRKAIKKTSAMKDAEVAAAEAMGDPDHLTHVEQSQEPSSFKAISAAALGSHCLHQSKIVISTEIQNKEKDNLDEKIEEENEDDQGSEENDDNRTEEEEDAVVTTPIRSGSVFSEKSTDEYGTPEDTEDADIVIKTPLKKIQVEDVKMTSPNQKDVLQRASCTKGGILCGKAMGNVANMADFADTQDIEDVD</sequence>
<keyword evidence="2" id="KW-0732">Signal</keyword>
<evidence type="ECO:0000256" key="2">
    <source>
        <dbReference type="SAM" id="SignalP"/>
    </source>
</evidence>
<evidence type="ECO:0000313" key="4">
    <source>
        <dbReference type="Proteomes" id="UP000308652"/>
    </source>
</evidence>
<dbReference type="Proteomes" id="UP000308652">
    <property type="component" value="Unassembled WGS sequence"/>
</dbReference>
<evidence type="ECO:0000313" key="3">
    <source>
        <dbReference type="EMBL" id="TFK38893.1"/>
    </source>
</evidence>
<feature type="compositionally biased region" description="Polar residues" evidence="1">
    <location>
        <begin position="329"/>
        <end position="338"/>
    </location>
</feature>
<dbReference type="EMBL" id="ML213601">
    <property type="protein sequence ID" value="TFK38893.1"/>
    <property type="molecule type" value="Genomic_DNA"/>
</dbReference>
<proteinExistence type="predicted"/>
<accession>A0A5C3M2E0</accession>
<feature type="signal peptide" evidence="2">
    <location>
        <begin position="1"/>
        <end position="22"/>
    </location>
</feature>
<feature type="compositionally biased region" description="Acidic residues" evidence="1">
    <location>
        <begin position="299"/>
        <end position="324"/>
    </location>
</feature>
<feature type="region of interest" description="Disordered" evidence="1">
    <location>
        <begin position="296"/>
        <end position="353"/>
    </location>
</feature>
<name>A0A5C3M2E0_9AGAR</name>
<feature type="region of interest" description="Disordered" evidence="1">
    <location>
        <begin position="209"/>
        <end position="236"/>
    </location>
</feature>
<reference evidence="3 4" key="1">
    <citation type="journal article" date="2019" name="Nat. Ecol. Evol.">
        <title>Megaphylogeny resolves global patterns of mushroom evolution.</title>
        <authorList>
            <person name="Varga T."/>
            <person name="Krizsan K."/>
            <person name="Foldi C."/>
            <person name="Dima B."/>
            <person name="Sanchez-Garcia M."/>
            <person name="Sanchez-Ramirez S."/>
            <person name="Szollosi G.J."/>
            <person name="Szarkandi J.G."/>
            <person name="Papp V."/>
            <person name="Albert L."/>
            <person name="Andreopoulos W."/>
            <person name="Angelini C."/>
            <person name="Antonin V."/>
            <person name="Barry K.W."/>
            <person name="Bougher N.L."/>
            <person name="Buchanan P."/>
            <person name="Buyck B."/>
            <person name="Bense V."/>
            <person name="Catcheside P."/>
            <person name="Chovatia M."/>
            <person name="Cooper J."/>
            <person name="Damon W."/>
            <person name="Desjardin D."/>
            <person name="Finy P."/>
            <person name="Geml J."/>
            <person name="Haridas S."/>
            <person name="Hughes K."/>
            <person name="Justo A."/>
            <person name="Karasinski D."/>
            <person name="Kautmanova I."/>
            <person name="Kiss B."/>
            <person name="Kocsube S."/>
            <person name="Kotiranta H."/>
            <person name="LaButti K.M."/>
            <person name="Lechner B.E."/>
            <person name="Liimatainen K."/>
            <person name="Lipzen A."/>
            <person name="Lukacs Z."/>
            <person name="Mihaltcheva S."/>
            <person name="Morgado L.N."/>
            <person name="Niskanen T."/>
            <person name="Noordeloos M.E."/>
            <person name="Ohm R.A."/>
            <person name="Ortiz-Santana B."/>
            <person name="Ovrebo C."/>
            <person name="Racz N."/>
            <person name="Riley R."/>
            <person name="Savchenko A."/>
            <person name="Shiryaev A."/>
            <person name="Soop K."/>
            <person name="Spirin V."/>
            <person name="Szebenyi C."/>
            <person name="Tomsovsky M."/>
            <person name="Tulloss R.E."/>
            <person name="Uehling J."/>
            <person name="Grigoriev I.V."/>
            <person name="Vagvolgyi C."/>
            <person name="Papp T."/>
            <person name="Martin F.M."/>
            <person name="Miettinen O."/>
            <person name="Hibbett D.S."/>
            <person name="Nagy L.G."/>
        </authorList>
    </citation>
    <scope>NUCLEOTIDE SEQUENCE [LARGE SCALE GENOMIC DNA]</scope>
    <source>
        <strain evidence="3 4">CBS 166.37</strain>
    </source>
</reference>
<evidence type="ECO:0000256" key="1">
    <source>
        <dbReference type="SAM" id="MobiDB-lite"/>
    </source>
</evidence>
<feature type="chain" id="PRO_5022904944" evidence="2">
    <location>
        <begin position="23"/>
        <end position="415"/>
    </location>
</feature>
<keyword evidence="4" id="KW-1185">Reference proteome</keyword>
<gene>
    <name evidence="3" type="ORF">BDQ12DRAFT_665696</name>
</gene>
<protein>
    <submittedName>
        <fullName evidence="3">Uncharacterized protein</fullName>
    </submittedName>
</protein>
<dbReference type="AlphaFoldDB" id="A0A5C3M2E0"/>
<organism evidence="3 4">
    <name type="scientific">Crucibulum laeve</name>
    <dbReference type="NCBI Taxonomy" id="68775"/>
    <lineage>
        <taxon>Eukaryota</taxon>
        <taxon>Fungi</taxon>
        <taxon>Dikarya</taxon>
        <taxon>Basidiomycota</taxon>
        <taxon>Agaricomycotina</taxon>
        <taxon>Agaricomycetes</taxon>
        <taxon>Agaricomycetidae</taxon>
        <taxon>Agaricales</taxon>
        <taxon>Agaricineae</taxon>
        <taxon>Nidulariaceae</taxon>
        <taxon>Crucibulum</taxon>
    </lineage>
</organism>